<dbReference type="GeneID" id="58979299"/>
<evidence type="ECO:0000256" key="3">
    <source>
        <dbReference type="ARBA" id="ARBA00022692"/>
    </source>
</evidence>
<dbReference type="EMBL" id="JAXUHJ010000003">
    <property type="protein sequence ID" value="MEJ8542088.1"/>
    <property type="molecule type" value="Genomic_DNA"/>
</dbReference>
<evidence type="ECO:0000256" key="4">
    <source>
        <dbReference type="ARBA" id="ARBA00022989"/>
    </source>
</evidence>
<keyword evidence="3 6" id="KW-0812">Transmembrane</keyword>
<name>A0A9E7RSS3_METWO</name>
<dbReference type="Proteomes" id="UP001369247">
    <property type="component" value="Unassembled WGS sequence"/>
</dbReference>
<keyword evidence="5 6" id="KW-0472">Membrane</keyword>
<dbReference type="PANTHER" id="PTHR34583">
    <property type="entry name" value="ANTIPORTER SUBUNIT MNHC2-RELATED"/>
    <property type="match status" value="1"/>
</dbReference>
<organism evidence="8">
    <name type="scientific">Methanothermobacter wolfeii</name>
    <name type="common">Methanobacterium wolfei</name>
    <dbReference type="NCBI Taxonomy" id="145261"/>
    <lineage>
        <taxon>Archaea</taxon>
        <taxon>Methanobacteriati</taxon>
        <taxon>Methanobacteriota</taxon>
        <taxon>Methanomada group</taxon>
        <taxon>Methanobacteria</taxon>
        <taxon>Methanobacteriales</taxon>
        <taxon>Methanobacteriaceae</taxon>
        <taxon>Methanothermobacter</taxon>
    </lineage>
</organism>
<dbReference type="InterPro" id="IPR050601">
    <property type="entry name" value="CPA3_antiporter_subunitC"/>
</dbReference>
<reference evidence="7 9" key="2">
    <citation type="submission" date="2023-12" db="EMBL/GenBank/DDBJ databases">
        <title>Phenotypic and Genomic Characterization of Methanothermobacter wolfeii Strain BSEL, a CO2-Capturing Archaeon with Minimal Nutrient Requirements.</title>
        <authorList>
            <person name="Ale Enriquez F."/>
            <person name="Ahring B.K."/>
        </authorList>
    </citation>
    <scope>NUCLEOTIDE SEQUENCE [LARGE SCALE GENOMIC DNA]</scope>
    <source>
        <strain evidence="7 9">BSEL-1</strain>
    </source>
</reference>
<dbReference type="AlphaFoldDB" id="A0A9E7RSS3"/>
<evidence type="ECO:0000256" key="2">
    <source>
        <dbReference type="ARBA" id="ARBA00022475"/>
    </source>
</evidence>
<keyword evidence="9" id="KW-1185">Reference proteome</keyword>
<dbReference type="EMBL" id="CP104550">
    <property type="protein sequence ID" value="UXH31569.1"/>
    <property type="molecule type" value="Genomic_DNA"/>
</dbReference>
<dbReference type="SMR" id="A0A9E7RSS3"/>
<dbReference type="KEGG" id="mwo:MWSIV6_1639"/>
<dbReference type="GeneID" id="75107282"/>
<dbReference type="Pfam" id="PF00420">
    <property type="entry name" value="Oxidored_q2"/>
    <property type="match status" value="1"/>
</dbReference>
<proteinExistence type="predicted"/>
<evidence type="ECO:0000256" key="1">
    <source>
        <dbReference type="ARBA" id="ARBA00004651"/>
    </source>
</evidence>
<dbReference type="InterPro" id="IPR039428">
    <property type="entry name" value="NUOK/Mnh_C1-like"/>
</dbReference>
<sequence length="120" mass="12850">MLLSLQLASFFTAASLMVLGAVAVIFIDNLIKKVIALSFIADGVNLFLVTLGYREGGIVYIYLPGMSSAWFAQHASYPLPFALVLTSIVIGASTLAVMLGIIIILYQKHGTISASRVLED</sequence>
<gene>
    <name evidence="8" type="ORF">N5910_08480</name>
    <name evidence="7" type="ORF">U2150_01090</name>
</gene>
<accession>A0A9E7RSS3</accession>
<dbReference type="PANTHER" id="PTHR34583:SF2">
    <property type="entry name" value="ANTIPORTER SUBUNIT MNHC2-RELATED"/>
    <property type="match status" value="1"/>
</dbReference>
<evidence type="ECO:0000313" key="9">
    <source>
        <dbReference type="Proteomes" id="UP001369247"/>
    </source>
</evidence>
<evidence type="ECO:0000313" key="7">
    <source>
        <dbReference type="EMBL" id="MEJ8542088.1"/>
    </source>
</evidence>
<protein>
    <submittedName>
        <fullName evidence="8">Cation:proton antiporter subunit C</fullName>
    </submittedName>
</protein>
<dbReference type="NCBIfam" id="NF005618">
    <property type="entry name" value="PRK07375.1-3"/>
    <property type="match status" value="1"/>
</dbReference>
<dbReference type="RefSeq" id="WP_074359507.1">
    <property type="nucleotide sequence ID" value="NZ_CP104550.1"/>
</dbReference>
<dbReference type="Gene3D" id="1.10.287.3510">
    <property type="match status" value="1"/>
</dbReference>
<feature type="transmembrane region" description="Helical" evidence="6">
    <location>
        <begin position="81"/>
        <end position="106"/>
    </location>
</feature>
<dbReference type="GO" id="GO:0005886">
    <property type="term" value="C:plasma membrane"/>
    <property type="evidence" value="ECO:0007669"/>
    <property type="project" value="UniProtKB-SubCell"/>
</dbReference>
<feature type="transmembrane region" description="Helical" evidence="6">
    <location>
        <begin position="6"/>
        <end position="27"/>
    </location>
</feature>
<dbReference type="Proteomes" id="UP001065373">
    <property type="component" value="Chromosome"/>
</dbReference>
<feature type="transmembrane region" description="Helical" evidence="6">
    <location>
        <begin position="34"/>
        <end position="53"/>
    </location>
</feature>
<evidence type="ECO:0000256" key="5">
    <source>
        <dbReference type="ARBA" id="ARBA00023136"/>
    </source>
</evidence>
<reference evidence="8" key="1">
    <citation type="submission" date="2022-09" db="EMBL/GenBank/DDBJ databases">
        <title>Characterization of three MwoI isoschizomers from sequenced genome and metagenomes.</title>
        <authorList>
            <person name="Fomenkov A."/>
            <person name="Xu S.Y."/>
            <person name="Roberts R.J."/>
        </authorList>
    </citation>
    <scope>NUCLEOTIDE SEQUENCE</scope>
    <source>
        <strain evidence="8">DSM 2970</strain>
    </source>
</reference>
<keyword evidence="2" id="KW-1003">Cell membrane</keyword>
<evidence type="ECO:0000256" key="6">
    <source>
        <dbReference type="SAM" id="Phobius"/>
    </source>
</evidence>
<evidence type="ECO:0000313" key="8">
    <source>
        <dbReference type="EMBL" id="UXH31569.1"/>
    </source>
</evidence>
<comment type="subcellular location">
    <subcellularLocation>
        <location evidence="1">Cell membrane</location>
        <topology evidence="1">Multi-pass membrane protein</topology>
    </subcellularLocation>
</comment>
<keyword evidence="4 6" id="KW-1133">Transmembrane helix</keyword>